<reference evidence="3" key="1">
    <citation type="submission" date="2016-11" db="EMBL/GenBank/DDBJ databases">
        <authorList>
            <person name="Varghese N."/>
            <person name="Submissions S."/>
        </authorList>
    </citation>
    <scope>NUCLEOTIDE SEQUENCE [LARGE SCALE GENOMIC DNA]</scope>
    <source>
        <strain evidence="3">DSM 24787</strain>
    </source>
</reference>
<evidence type="ECO:0000256" key="1">
    <source>
        <dbReference type="SAM" id="SignalP"/>
    </source>
</evidence>
<dbReference type="STRING" id="536979.SAMN04488055_5732"/>
<dbReference type="PROSITE" id="PS51257">
    <property type="entry name" value="PROKAR_LIPOPROTEIN"/>
    <property type="match status" value="1"/>
</dbReference>
<evidence type="ECO:0000313" key="3">
    <source>
        <dbReference type="Proteomes" id="UP000185003"/>
    </source>
</evidence>
<dbReference type="AlphaFoldDB" id="A0A1N6KF22"/>
<sequence length="70" mass="6924">MKKLFVLAIATGMFVACNNASTSTTDSTTTTTDSSALNAAPAVDSAATVDSAALAPVDSAAAHADSTHKH</sequence>
<evidence type="ECO:0000313" key="2">
    <source>
        <dbReference type="EMBL" id="SIO55165.1"/>
    </source>
</evidence>
<keyword evidence="3" id="KW-1185">Reference proteome</keyword>
<proteinExistence type="predicted"/>
<feature type="signal peptide" evidence="1">
    <location>
        <begin position="1"/>
        <end position="22"/>
    </location>
</feature>
<protein>
    <recommendedName>
        <fullName evidence="4">Entericidin</fullName>
    </recommendedName>
</protein>
<dbReference type="RefSeq" id="WP_074242929.1">
    <property type="nucleotide sequence ID" value="NZ_FSRA01000002.1"/>
</dbReference>
<name>A0A1N6KF22_9BACT</name>
<organism evidence="2 3">
    <name type="scientific">Chitinophaga niabensis</name>
    <dbReference type="NCBI Taxonomy" id="536979"/>
    <lineage>
        <taxon>Bacteria</taxon>
        <taxon>Pseudomonadati</taxon>
        <taxon>Bacteroidota</taxon>
        <taxon>Chitinophagia</taxon>
        <taxon>Chitinophagales</taxon>
        <taxon>Chitinophagaceae</taxon>
        <taxon>Chitinophaga</taxon>
    </lineage>
</organism>
<feature type="chain" id="PRO_5013201427" description="Entericidin" evidence="1">
    <location>
        <begin position="23"/>
        <end position="70"/>
    </location>
</feature>
<gene>
    <name evidence="2" type="ORF">SAMN04488055_5732</name>
</gene>
<evidence type="ECO:0008006" key="4">
    <source>
        <dbReference type="Google" id="ProtNLM"/>
    </source>
</evidence>
<accession>A0A1N6KF22</accession>
<dbReference type="EMBL" id="FSRA01000002">
    <property type="protein sequence ID" value="SIO55165.1"/>
    <property type="molecule type" value="Genomic_DNA"/>
</dbReference>
<keyword evidence="1" id="KW-0732">Signal</keyword>
<dbReference type="Proteomes" id="UP000185003">
    <property type="component" value="Unassembled WGS sequence"/>
</dbReference>